<organism evidence="1">
    <name type="scientific">Fibrocapsa japonica</name>
    <dbReference type="NCBI Taxonomy" id="94617"/>
    <lineage>
        <taxon>Eukaryota</taxon>
        <taxon>Sar</taxon>
        <taxon>Stramenopiles</taxon>
        <taxon>Ochrophyta</taxon>
        <taxon>Raphidophyceae</taxon>
        <taxon>Chattonellales</taxon>
        <taxon>Chattonellaceae</taxon>
        <taxon>Fibrocapsa</taxon>
    </lineage>
</organism>
<proteinExistence type="predicted"/>
<name>A0A7S2V105_9STRA</name>
<dbReference type="AlphaFoldDB" id="A0A7S2V105"/>
<accession>A0A7S2V105</accession>
<reference evidence="1" key="1">
    <citation type="submission" date="2021-01" db="EMBL/GenBank/DDBJ databases">
        <authorList>
            <person name="Corre E."/>
            <person name="Pelletier E."/>
            <person name="Niang G."/>
            <person name="Scheremetjew M."/>
            <person name="Finn R."/>
            <person name="Kale V."/>
            <person name="Holt S."/>
            <person name="Cochrane G."/>
            <person name="Meng A."/>
            <person name="Brown T."/>
            <person name="Cohen L."/>
        </authorList>
    </citation>
    <scope>NUCLEOTIDE SEQUENCE</scope>
    <source>
        <strain evidence="1">CCMP1661</strain>
    </source>
</reference>
<gene>
    <name evidence="1" type="ORF">FJAP1339_LOCUS7757</name>
</gene>
<evidence type="ECO:0000313" key="1">
    <source>
        <dbReference type="EMBL" id="CAD9866853.1"/>
    </source>
</evidence>
<dbReference type="EMBL" id="HBHR01015554">
    <property type="protein sequence ID" value="CAD9866853.1"/>
    <property type="molecule type" value="Transcribed_RNA"/>
</dbReference>
<protein>
    <submittedName>
        <fullName evidence="1">Uncharacterized protein</fullName>
    </submittedName>
</protein>
<sequence length="125" mass="13074">MGAGLGGEAAAVVAGAVRMLPEALEQAPEVEDWLAQAVMAQNQVDQTTVNGADGEGQALAKGSLEGESPGFGDRHPLINGTAVARQRVSAMVHAAAQLHQNFERLCSTREAFDELTTLLKYDTGL</sequence>